<dbReference type="EMBL" id="JACTNZ010000013">
    <property type="protein sequence ID" value="KAG5516428.1"/>
    <property type="molecule type" value="Genomic_DNA"/>
</dbReference>
<evidence type="ECO:0000256" key="3">
    <source>
        <dbReference type="SAM" id="SignalP"/>
    </source>
</evidence>
<feature type="chain" id="PRO_5044714796" description="EF-hand domain-containing protein" evidence="3">
    <location>
        <begin position="28"/>
        <end position="253"/>
    </location>
</feature>
<sequence>MDGEMVTGSAVVAFMTILLVNSSATSAMLPCHQPLRLPPLRLHLPPLRPTSSASAADALLSPLTTHHHAGADPHADLHSNRDAPRVTEGGSGGTGGSGGGGGYVPNSKGVRVVVVVSGIKMEKKRENGTVIAANFYAGQTCFPTGALLQFTITISGSLMTLHRSEHPWLQDAKKAPNVPLGDTVKARLKRFSVMNKLKKRALTADFDGDGALNYGEFVVVSVHLSKLANDEHLHKAFAFFELNKSGYIDLEEL</sequence>
<dbReference type="AlphaFoldDB" id="A0AAV6HQZ9"/>
<evidence type="ECO:0000313" key="6">
    <source>
        <dbReference type="Proteomes" id="UP000823749"/>
    </source>
</evidence>
<dbReference type="PROSITE" id="PS50222">
    <property type="entry name" value="EF_HAND_2"/>
    <property type="match status" value="1"/>
</dbReference>
<dbReference type="SUPFAM" id="SSF47473">
    <property type="entry name" value="EF-hand"/>
    <property type="match status" value="1"/>
</dbReference>
<dbReference type="EMBL" id="JACTNZ010000013">
    <property type="protein sequence ID" value="KAG5516429.1"/>
    <property type="molecule type" value="Genomic_DNA"/>
</dbReference>
<dbReference type="GO" id="GO:0005509">
    <property type="term" value="F:calcium ion binding"/>
    <property type="evidence" value="ECO:0007669"/>
    <property type="project" value="InterPro"/>
</dbReference>
<comment type="caution">
    <text evidence="5">The sequence shown here is derived from an EMBL/GenBank/DDBJ whole genome shotgun (WGS) entry which is preliminary data.</text>
</comment>
<keyword evidence="6" id="KW-1185">Reference proteome</keyword>
<accession>A0AAV6HQZ9</accession>
<proteinExistence type="predicted"/>
<feature type="region of interest" description="Disordered" evidence="2">
    <location>
        <begin position="65"/>
        <end position="104"/>
    </location>
</feature>
<feature type="signal peptide" evidence="3">
    <location>
        <begin position="1"/>
        <end position="27"/>
    </location>
</feature>
<reference evidence="5 6" key="1">
    <citation type="submission" date="2020-08" db="EMBL/GenBank/DDBJ databases">
        <title>Plant Genome Project.</title>
        <authorList>
            <person name="Zhang R.-G."/>
        </authorList>
    </citation>
    <scope>NUCLEOTIDE SEQUENCE [LARGE SCALE GENOMIC DNA]</scope>
    <source>
        <strain evidence="5">WSP0</strain>
        <tissue evidence="5">Leaf</tissue>
    </source>
</reference>
<keyword evidence="3" id="KW-0732">Signal</keyword>
<evidence type="ECO:0000259" key="4">
    <source>
        <dbReference type="PROSITE" id="PS50222"/>
    </source>
</evidence>
<name>A0AAV6HQZ9_9ERIC</name>
<feature type="compositionally biased region" description="Gly residues" evidence="2">
    <location>
        <begin position="89"/>
        <end position="103"/>
    </location>
</feature>
<dbReference type="InterPro" id="IPR018247">
    <property type="entry name" value="EF_Hand_1_Ca_BS"/>
</dbReference>
<protein>
    <recommendedName>
        <fullName evidence="4">EF-hand domain-containing protein</fullName>
    </recommendedName>
</protein>
<organism evidence="5 6">
    <name type="scientific">Rhododendron griersonianum</name>
    <dbReference type="NCBI Taxonomy" id="479676"/>
    <lineage>
        <taxon>Eukaryota</taxon>
        <taxon>Viridiplantae</taxon>
        <taxon>Streptophyta</taxon>
        <taxon>Embryophyta</taxon>
        <taxon>Tracheophyta</taxon>
        <taxon>Spermatophyta</taxon>
        <taxon>Magnoliopsida</taxon>
        <taxon>eudicotyledons</taxon>
        <taxon>Gunneridae</taxon>
        <taxon>Pentapetalae</taxon>
        <taxon>asterids</taxon>
        <taxon>Ericales</taxon>
        <taxon>Ericaceae</taxon>
        <taxon>Ericoideae</taxon>
        <taxon>Rhodoreae</taxon>
        <taxon>Rhododendron</taxon>
    </lineage>
</organism>
<evidence type="ECO:0000313" key="5">
    <source>
        <dbReference type="EMBL" id="KAG5516428.1"/>
    </source>
</evidence>
<keyword evidence="1" id="KW-0106">Calcium</keyword>
<dbReference type="Proteomes" id="UP000823749">
    <property type="component" value="Chromosome 13"/>
</dbReference>
<evidence type="ECO:0000256" key="2">
    <source>
        <dbReference type="SAM" id="MobiDB-lite"/>
    </source>
</evidence>
<gene>
    <name evidence="5" type="ORF">RHGRI_037219</name>
</gene>
<evidence type="ECO:0000256" key="1">
    <source>
        <dbReference type="ARBA" id="ARBA00022837"/>
    </source>
</evidence>
<dbReference type="PROSITE" id="PS00018">
    <property type="entry name" value="EF_HAND_1"/>
    <property type="match status" value="1"/>
</dbReference>
<feature type="domain" description="EF-hand" evidence="4">
    <location>
        <begin position="228"/>
        <end position="253"/>
    </location>
</feature>
<dbReference type="Gene3D" id="1.10.238.10">
    <property type="entry name" value="EF-hand"/>
    <property type="match status" value="1"/>
</dbReference>
<feature type="compositionally biased region" description="Basic and acidic residues" evidence="2">
    <location>
        <begin position="69"/>
        <end position="85"/>
    </location>
</feature>
<dbReference type="InterPro" id="IPR011992">
    <property type="entry name" value="EF-hand-dom_pair"/>
</dbReference>
<dbReference type="InterPro" id="IPR002048">
    <property type="entry name" value="EF_hand_dom"/>
</dbReference>